<dbReference type="SFLD" id="SFLDG01129">
    <property type="entry name" value="C1.5:_HAD__Beta-PGM__Phosphata"/>
    <property type="match status" value="1"/>
</dbReference>
<dbReference type="NCBIfam" id="TIGR01662">
    <property type="entry name" value="HAD-SF-IIIA"/>
    <property type="match status" value="1"/>
</dbReference>
<protein>
    <submittedName>
        <fullName evidence="1">Phosphoglycolate phosphatase</fullName>
        <ecNumber evidence="1">3.1.3.18</ecNumber>
    </submittedName>
</protein>
<gene>
    <name evidence="1" type="ORF">MNBD_DELTA03-1794</name>
</gene>
<dbReference type="Pfam" id="PF13419">
    <property type="entry name" value="HAD_2"/>
    <property type="match status" value="1"/>
</dbReference>
<dbReference type="PANTHER" id="PTHR43434">
    <property type="entry name" value="PHOSPHOGLYCOLATE PHOSPHATASE"/>
    <property type="match status" value="1"/>
</dbReference>
<evidence type="ECO:0000313" key="1">
    <source>
        <dbReference type="EMBL" id="VAW41574.1"/>
    </source>
</evidence>
<dbReference type="Gene3D" id="1.10.150.240">
    <property type="entry name" value="Putative phosphatase, domain 2"/>
    <property type="match status" value="1"/>
</dbReference>
<dbReference type="EMBL" id="UOEX01000389">
    <property type="protein sequence ID" value="VAW41574.1"/>
    <property type="molecule type" value="Genomic_DNA"/>
</dbReference>
<dbReference type="InterPro" id="IPR050155">
    <property type="entry name" value="HAD-like_hydrolase_sf"/>
</dbReference>
<keyword evidence="1" id="KW-0378">Hydrolase</keyword>
<dbReference type="InterPro" id="IPR023214">
    <property type="entry name" value="HAD_sf"/>
</dbReference>
<dbReference type="NCBIfam" id="TIGR01549">
    <property type="entry name" value="HAD-SF-IA-v1"/>
    <property type="match status" value="1"/>
</dbReference>
<dbReference type="PANTHER" id="PTHR43434:SF1">
    <property type="entry name" value="PHOSPHOGLYCOLATE PHOSPHATASE"/>
    <property type="match status" value="1"/>
</dbReference>
<organism evidence="1">
    <name type="scientific">hydrothermal vent metagenome</name>
    <dbReference type="NCBI Taxonomy" id="652676"/>
    <lineage>
        <taxon>unclassified sequences</taxon>
        <taxon>metagenomes</taxon>
        <taxon>ecological metagenomes</taxon>
    </lineage>
</organism>
<dbReference type="InterPro" id="IPR023198">
    <property type="entry name" value="PGP-like_dom2"/>
</dbReference>
<dbReference type="EC" id="3.1.3.18" evidence="1"/>
<dbReference type="Gene3D" id="3.40.50.1000">
    <property type="entry name" value="HAD superfamily/HAD-like"/>
    <property type="match status" value="1"/>
</dbReference>
<dbReference type="PRINTS" id="PR00413">
    <property type="entry name" value="HADHALOGNASE"/>
</dbReference>
<dbReference type="AlphaFoldDB" id="A0A3B0WD54"/>
<dbReference type="InterPro" id="IPR006439">
    <property type="entry name" value="HAD-SF_hydro_IA"/>
</dbReference>
<dbReference type="GO" id="GO:0006281">
    <property type="term" value="P:DNA repair"/>
    <property type="evidence" value="ECO:0007669"/>
    <property type="project" value="TreeGrafter"/>
</dbReference>
<dbReference type="SUPFAM" id="SSF56784">
    <property type="entry name" value="HAD-like"/>
    <property type="match status" value="1"/>
</dbReference>
<dbReference type="GO" id="GO:0008967">
    <property type="term" value="F:phosphoglycolate phosphatase activity"/>
    <property type="evidence" value="ECO:0007669"/>
    <property type="project" value="UniProtKB-EC"/>
</dbReference>
<dbReference type="InterPro" id="IPR036412">
    <property type="entry name" value="HAD-like_sf"/>
</dbReference>
<dbReference type="InterPro" id="IPR006549">
    <property type="entry name" value="HAD-SF_hydro_IIIA"/>
</dbReference>
<sequence length="217" mass="24045">MKYQGVIFDLDGTLLDTLEDLAFAANSTLAAFGFPQHQTADYRYFVGEGLNILMRRIIPPSAVSGEMVQNCMKKFSEIYKECWNIHTVPYRGVPEMIAGLSAAGVKLAVLSNKPHAFTQICVKSFFPNHPFLYVYGQRDGIAKKPDPAGALELAARMKLSVDNILYVGDTATDMQTGNRAGMKTIGVEWGFRDREELEKNKAWKIAAAPAEIVSYVI</sequence>
<proteinExistence type="predicted"/>
<dbReference type="InterPro" id="IPR041492">
    <property type="entry name" value="HAD_2"/>
</dbReference>
<dbReference type="SFLD" id="SFLDS00003">
    <property type="entry name" value="Haloacid_Dehalogenase"/>
    <property type="match status" value="1"/>
</dbReference>
<dbReference type="GO" id="GO:0005829">
    <property type="term" value="C:cytosol"/>
    <property type="evidence" value="ECO:0007669"/>
    <property type="project" value="TreeGrafter"/>
</dbReference>
<accession>A0A3B0WD54</accession>
<name>A0A3B0WD54_9ZZZZ</name>
<reference evidence="1" key="1">
    <citation type="submission" date="2018-06" db="EMBL/GenBank/DDBJ databases">
        <authorList>
            <person name="Zhirakovskaya E."/>
        </authorList>
    </citation>
    <scope>NUCLEOTIDE SEQUENCE</scope>
</reference>